<evidence type="ECO:0000256" key="5">
    <source>
        <dbReference type="ARBA" id="ARBA00023235"/>
    </source>
</evidence>
<dbReference type="Proteomes" id="UP000054078">
    <property type="component" value="Unassembled WGS sequence"/>
</dbReference>
<dbReference type="NCBIfam" id="NF010713">
    <property type="entry name" value="PRK14115.1"/>
    <property type="match status" value="1"/>
</dbReference>
<dbReference type="AlphaFoldDB" id="A0A117J4L2"/>
<dbReference type="InterPro" id="IPR005952">
    <property type="entry name" value="Phosphogly_mut1"/>
</dbReference>
<dbReference type="Gene3D" id="3.40.50.1240">
    <property type="entry name" value="Phosphoglycerate mutase-like"/>
    <property type="match status" value="1"/>
</dbReference>
<comment type="catalytic activity">
    <reaction evidence="1 6 10">
        <text>(2R)-2-phosphoglycerate = (2R)-3-phosphoglycerate</text>
        <dbReference type="Rhea" id="RHEA:15901"/>
        <dbReference type="ChEBI" id="CHEBI:58272"/>
        <dbReference type="ChEBI" id="CHEBI:58289"/>
        <dbReference type="EC" id="5.4.2.11"/>
    </reaction>
</comment>
<feature type="site" description="Transition state stabilizer" evidence="6 9">
    <location>
        <position position="187"/>
    </location>
</feature>
<dbReference type="STRING" id="1299998.AUL39_08460"/>
<sequence length="254" mass="28874">MADDQNMHLVIIRHGESEWNKLNLFTGWTDVDLTDTGRAEAAAGGKALKEQGFDFDVCYTSLLKRAIHTLNIVLDEMDRAWLPVHKTWRLNERHYGALQGLNKAKAAEEHGEEQVLIWRRSFDVQPPALTPGDERDPHVQAMFRDVPQEDLPYTECLKDTIARAWPYFEQEIKPQLESGKRVLIAAHGNSLRALVMQLEHLTPEEILKVNIPTGVPCSYTFDKDWNILDKHYIGDPATIEAKINAVANQGKAKK</sequence>
<feature type="binding site" evidence="6 8">
    <location>
        <begin position="188"/>
        <end position="189"/>
    </location>
    <ligand>
        <name>substrate</name>
    </ligand>
</feature>
<dbReference type="EC" id="5.4.2.11" evidence="6 10"/>
<dbReference type="FunFam" id="3.40.50.1240:FF:000003">
    <property type="entry name" value="2,3-bisphosphoglycerate-dependent phosphoglycerate mutase"/>
    <property type="match status" value="1"/>
</dbReference>
<evidence type="ECO:0000256" key="2">
    <source>
        <dbReference type="ARBA" id="ARBA00006717"/>
    </source>
</evidence>
<evidence type="ECO:0000313" key="11">
    <source>
        <dbReference type="EMBL" id="KUH58229.1"/>
    </source>
</evidence>
<protein>
    <recommendedName>
        <fullName evidence="6 10">2,3-bisphosphoglycerate-dependent phosphoglycerate mutase</fullName>
        <shortName evidence="6">BPG-dependent PGAM</shortName>
        <shortName evidence="6">PGAM</shortName>
        <shortName evidence="6">Phosphoglyceromutase</shortName>
        <shortName evidence="6">dPGM</shortName>
        <ecNumber evidence="6 10">5.4.2.11</ecNumber>
    </recommendedName>
</protein>
<evidence type="ECO:0000256" key="1">
    <source>
        <dbReference type="ARBA" id="ARBA00000380"/>
    </source>
</evidence>
<dbReference type="Pfam" id="PF00300">
    <property type="entry name" value="His_Phos_1"/>
    <property type="match status" value="2"/>
</dbReference>
<dbReference type="SMART" id="SM00855">
    <property type="entry name" value="PGAM"/>
    <property type="match status" value="1"/>
</dbReference>
<feature type="binding site" evidence="6 8">
    <location>
        <begin position="13"/>
        <end position="20"/>
    </location>
    <ligand>
        <name>substrate</name>
    </ligand>
</feature>
<gene>
    <name evidence="6 11" type="primary">gpmA</name>
    <name evidence="11" type="ORF">AUL39_08460</name>
</gene>
<keyword evidence="3 6" id="KW-0312">Gluconeogenesis</keyword>
<feature type="binding site" evidence="6 8">
    <location>
        <position position="65"/>
    </location>
    <ligand>
        <name>substrate</name>
    </ligand>
</feature>
<dbReference type="SUPFAM" id="SSF53254">
    <property type="entry name" value="Phosphoglycerate mutase-like"/>
    <property type="match status" value="1"/>
</dbReference>
<dbReference type="HAMAP" id="MF_01039">
    <property type="entry name" value="PGAM_GpmA"/>
    <property type="match status" value="1"/>
</dbReference>
<evidence type="ECO:0000256" key="7">
    <source>
        <dbReference type="PIRSR" id="PIRSR613078-1"/>
    </source>
</evidence>
<keyword evidence="12" id="KW-1185">Reference proteome</keyword>
<dbReference type="PANTHER" id="PTHR11931">
    <property type="entry name" value="PHOSPHOGLYCERATE MUTASE"/>
    <property type="match status" value="1"/>
</dbReference>
<name>A0A117J4L2_TRASO</name>
<dbReference type="InterPro" id="IPR013078">
    <property type="entry name" value="His_Pase_superF_clade-1"/>
</dbReference>
<reference evidence="11 12" key="1">
    <citation type="submission" date="2015-12" db="EMBL/GenBank/DDBJ databases">
        <title>Draft Genome Sequence of Olsenella scatoligenes SK9K4T; a Producer of 3-Methylindole- (skatole) and 4-Methylphenol- (p-cresol) Isolated from Pig Feces.</title>
        <authorList>
            <person name="Li X."/>
            <person name="Borg B."/>
            <person name="Canibe N."/>
        </authorList>
    </citation>
    <scope>NUCLEOTIDE SEQUENCE [LARGE SCALE GENOMIC DNA]</scope>
    <source>
        <strain evidence="11 12">SK9K4</strain>
    </source>
</reference>
<feature type="active site" description="Tele-phosphohistidine intermediate" evidence="6 7">
    <location>
        <position position="14"/>
    </location>
</feature>
<comment type="pathway">
    <text evidence="6 10">Carbohydrate degradation; glycolysis; pyruvate from D-glyceraldehyde 3-phosphate: step 3/5.</text>
</comment>
<feature type="active site" description="Proton donor/acceptor" evidence="6 7">
    <location>
        <position position="92"/>
    </location>
</feature>
<organism evidence="11 12">
    <name type="scientific">Tractidigestivibacter scatoligenes</name>
    <name type="common">Olsenella scatoligenes</name>
    <dbReference type="NCBI Taxonomy" id="1299998"/>
    <lineage>
        <taxon>Bacteria</taxon>
        <taxon>Bacillati</taxon>
        <taxon>Actinomycetota</taxon>
        <taxon>Coriobacteriia</taxon>
        <taxon>Coriobacteriales</taxon>
        <taxon>Atopobiaceae</taxon>
        <taxon>Tractidigestivibacter</taxon>
    </lineage>
</organism>
<evidence type="ECO:0000256" key="6">
    <source>
        <dbReference type="HAMAP-Rule" id="MF_01039"/>
    </source>
</evidence>
<dbReference type="InterPro" id="IPR029033">
    <property type="entry name" value="His_PPase_superfam"/>
</dbReference>
<dbReference type="InterPro" id="IPR001345">
    <property type="entry name" value="PG/BPGM_mutase_AS"/>
</dbReference>
<dbReference type="GO" id="GO:0004619">
    <property type="term" value="F:phosphoglycerate mutase activity"/>
    <property type="evidence" value="ECO:0007669"/>
    <property type="project" value="UniProtKB-UniRule"/>
</dbReference>
<proteinExistence type="inferred from homology"/>
<comment type="caution">
    <text evidence="11">The sequence shown here is derived from an EMBL/GenBank/DDBJ whole genome shotgun (WGS) entry which is preliminary data.</text>
</comment>
<feature type="binding site" evidence="6 8">
    <location>
        <begin position="92"/>
        <end position="95"/>
    </location>
    <ligand>
        <name>substrate</name>
    </ligand>
</feature>
<dbReference type="OrthoDB" id="9781415at2"/>
<dbReference type="PROSITE" id="PS00175">
    <property type="entry name" value="PG_MUTASE"/>
    <property type="match status" value="1"/>
</dbReference>
<evidence type="ECO:0000313" key="12">
    <source>
        <dbReference type="Proteomes" id="UP000054078"/>
    </source>
</evidence>
<dbReference type="GO" id="GO:0006094">
    <property type="term" value="P:gluconeogenesis"/>
    <property type="evidence" value="ECO:0007669"/>
    <property type="project" value="UniProtKB-UniRule"/>
</dbReference>
<dbReference type="UniPathway" id="UPA00109">
    <property type="reaction ID" value="UER00186"/>
</dbReference>
<comment type="function">
    <text evidence="6 10">Catalyzes the interconversion of 2-phosphoglycerate and 3-phosphoglycerate.</text>
</comment>
<dbReference type="RefSeq" id="WP_059055271.1">
    <property type="nucleotide sequence ID" value="NZ_JAZHSO010000028.1"/>
</dbReference>
<keyword evidence="5 6" id="KW-0413">Isomerase</keyword>
<evidence type="ECO:0000256" key="10">
    <source>
        <dbReference type="RuleBase" id="RU004512"/>
    </source>
</evidence>
<dbReference type="EMBL" id="LOJF01000010">
    <property type="protein sequence ID" value="KUH58229.1"/>
    <property type="molecule type" value="Genomic_DNA"/>
</dbReference>
<feature type="binding site" evidence="6 8">
    <location>
        <begin position="119"/>
        <end position="120"/>
    </location>
    <ligand>
        <name>substrate</name>
    </ligand>
</feature>
<feature type="binding site" evidence="6 8">
    <location>
        <position position="103"/>
    </location>
    <ligand>
        <name>substrate</name>
    </ligand>
</feature>
<comment type="similarity">
    <text evidence="2 6">Belongs to the phosphoglycerate mutase family. BPG-dependent PGAM subfamily.</text>
</comment>
<evidence type="ECO:0000256" key="4">
    <source>
        <dbReference type="ARBA" id="ARBA00023152"/>
    </source>
</evidence>
<dbReference type="CDD" id="cd07067">
    <property type="entry name" value="HP_PGM_like"/>
    <property type="match status" value="1"/>
</dbReference>
<evidence type="ECO:0000256" key="8">
    <source>
        <dbReference type="PIRSR" id="PIRSR613078-2"/>
    </source>
</evidence>
<dbReference type="NCBIfam" id="TIGR01258">
    <property type="entry name" value="pgm_1"/>
    <property type="match status" value="1"/>
</dbReference>
<feature type="binding site" evidence="6 8">
    <location>
        <begin position="26"/>
        <end position="27"/>
    </location>
    <ligand>
        <name>substrate</name>
    </ligand>
</feature>
<evidence type="ECO:0000256" key="9">
    <source>
        <dbReference type="PIRSR" id="PIRSR613078-3"/>
    </source>
</evidence>
<dbReference type="GO" id="GO:0006096">
    <property type="term" value="P:glycolytic process"/>
    <property type="evidence" value="ECO:0007669"/>
    <property type="project" value="UniProtKB-UniRule"/>
</dbReference>
<keyword evidence="4 6" id="KW-0324">Glycolysis</keyword>
<accession>A0A117J4L2</accession>
<evidence type="ECO:0000256" key="3">
    <source>
        <dbReference type="ARBA" id="ARBA00022432"/>
    </source>
</evidence>